<dbReference type="PRINTS" id="PR00625">
    <property type="entry name" value="JDOMAIN"/>
</dbReference>
<dbReference type="AlphaFoldDB" id="A0A835YHX9"/>
<gene>
    <name evidence="3" type="ORF">JKP88DRAFT_351357</name>
</gene>
<dbReference type="PROSITE" id="PS50076">
    <property type="entry name" value="DNAJ_2"/>
    <property type="match status" value="1"/>
</dbReference>
<dbReference type="Pfam" id="PF00226">
    <property type="entry name" value="DnaJ"/>
    <property type="match status" value="1"/>
</dbReference>
<dbReference type="SUPFAM" id="SSF46565">
    <property type="entry name" value="Chaperone J-domain"/>
    <property type="match status" value="1"/>
</dbReference>
<dbReference type="InterPro" id="IPR036869">
    <property type="entry name" value="J_dom_sf"/>
</dbReference>
<dbReference type="PANTHER" id="PTHR44094:SF8">
    <property type="entry name" value="DNAJ HEAT SHOCK N-TERMINAL DOMAIN-CONTAINING PROTEIN-RELATED"/>
    <property type="match status" value="1"/>
</dbReference>
<dbReference type="InterPro" id="IPR026894">
    <property type="entry name" value="DnaJ_X"/>
</dbReference>
<sequence>MASANAGAGPTEPAASATPAAAVAANGEIEGEEAGFDEFDEELSMFDTSRPKHVGQGLASGLGSIAKGVGSGLAVVVAGPMYGAKQGGATGFAKGLIGGVVAGTGLALAGVAVGGVQMARGIWNTAEAISATKEGKEWDETSGKWILYNLPEEATLVLPMDEAAFMEYRKQARLSQGLLSSSKSANSPPTPSDADDGSAARPASPRKTLKPAATGPARDVVELEYYELLGVASNATAAEIKKAYYLTALKLHPDKNPGDVEAAARFQAVGEAYQTLSDEELRLRWNKFTLSDEELRLRYDKYGRAGTADAPVMDSAAFFAMVFGSEKFEPLVGEMKKSEPLVGEMKMSAMITMIDEEDSEPAHIRRMSAMITMIDEEDSEPAHLRRAREALKQWKREVQCAVNLAALLQPFVDEEVTEAALAASLEEMAQELAATPFGGTLLATIGYVYREAGRASLGGAAGAFAGTFRQTGHSLATRYRVTKAAVGIAKQQMGHSLATRYRVTKAAVGIAKQQTGHSLATRYRVTKAAVGIAKQQVKMQGSAAQKKLSKTVKTKKRGSFNGRGSTDATDDAAAAAAAEAAATDAPNGSEGAAAAAAAAADAAEAAEEEDELDPALVQKAAEHMLEMLWSLSVIELEQTLHSVCRKVLADRSVEKPKRKRRAQGLLLAGASFLKYGGTAAAGLIDIGERFGMGRQGSTDDKIDAE</sequence>
<feature type="region of interest" description="Disordered" evidence="1">
    <location>
        <begin position="548"/>
        <end position="568"/>
    </location>
</feature>
<keyword evidence="4" id="KW-1185">Reference proteome</keyword>
<organism evidence="3 4">
    <name type="scientific">Tribonema minus</name>
    <dbReference type="NCBI Taxonomy" id="303371"/>
    <lineage>
        <taxon>Eukaryota</taxon>
        <taxon>Sar</taxon>
        <taxon>Stramenopiles</taxon>
        <taxon>Ochrophyta</taxon>
        <taxon>PX clade</taxon>
        <taxon>Xanthophyceae</taxon>
        <taxon>Tribonematales</taxon>
        <taxon>Tribonemataceae</taxon>
        <taxon>Tribonema</taxon>
    </lineage>
</organism>
<feature type="region of interest" description="Disordered" evidence="1">
    <location>
        <begin position="179"/>
        <end position="215"/>
    </location>
</feature>
<evidence type="ECO:0000256" key="1">
    <source>
        <dbReference type="SAM" id="MobiDB-lite"/>
    </source>
</evidence>
<protein>
    <submittedName>
        <fullName evidence="3">X-domain of DnaJ-containing-domain-containing protein</fullName>
    </submittedName>
</protein>
<dbReference type="EMBL" id="JAFCMP010000545">
    <property type="protein sequence ID" value="KAG5175831.1"/>
    <property type="molecule type" value="Genomic_DNA"/>
</dbReference>
<evidence type="ECO:0000313" key="4">
    <source>
        <dbReference type="Proteomes" id="UP000664859"/>
    </source>
</evidence>
<dbReference type="PANTHER" id="PTHR44094">
    <property type="entry name" value="DNAJ HEAT SHOCK N-TERMINAL DOMAIN-CONTAINING PROTEIN"/>
    <property type="match status" value="1"/>
</dbReference>
<accession>A0A835YHX9</accession>
<feature type="region of interest" description="Disordered" evidence="1">
    <location>
        <begin position="1"/>
        <end position="23"/>
    </location>
</feature>
<name>A0A835YHX9_9STRA</name>
<dbReference type="Pfam" id="PF14308">
    <property type="entry name" value="DnaJ-X"/>
    <property type="match status" value="1"/>
</dbReference>
<dbReference type="InterPro" id="IPR001623">
    <property type="entry name" value="DnaJ_domain"/>
</dbReference>
<dbReference type="CDD" id="cd06257">
    <property type="entry name" value="DnaJ"/>
    <property type="match status" value="1"/>
</dbReference>
<feature type="domain" description="J" evidence="2">
    <location>
        <begin position="224"/>
        <end position="303"/>
    </location>
</feature>
<dbReference type="Gene3D" id="1.10.287.110">
    <property type="entry name" value="DnaJ domain"/>
    <property type="match status" value="1"/>
</dbReference>
<dbReference type="InterPro" id="IPR052423">
    <property type="entry name" value="EMIR"/>
</dbReference>
<dbReference type="Proteomes" id="UP000664859">
    <property type="component" value="Unassembled WGS sequence"/>
</dbReference>
<comment type="caution">
    <text evidence="3">The sequence shown here is derived from an EMBL/GenBank/DDBJ whole genome shotgun (WGS) entry which is preliminary data.</text>
</comment>
<evidence type="ECO:0000259" key="2">
    <source>
        <dbReference type="PROSITE" id="PS50076"/>
    </source>
</evidence>
<proteinExistence type="predicted"/>
<feature type="compositionally biased region" description="Basic residues" evidence="1">
    <location>
        <begin position="548"/>
        <end position="558"/>
    </location>
</feature>
<evidence type="ECO:0000313" key="3">
    <source>
        <dbReference type="EMBL" id="KAG5175831.1"/>
    </source>
</evidence>
<reference evidence="3" key="1">
    <citation type="submission" date="2021-02" db="EMBL/GenBank/DDBJ databases">
        <title>First Annotated Genome of the Yellow-green Alga Tribonema minus.</title>
        <authorList>
            <person name="Mahan K.M."/>
        </authorList>
    </citation>
    <scope>NUCLEOTIDE SEQUENCE</scope>
    <source>
        <strain evidence="3">UTEX B ZZ1240</strain>
    </source>
</reference>
<dbReference type="OrthoDB" id="10250354at2759"/>
<dbReference type="SMART" id="SM00271">
    <property type="entry name" value="DnaJ"/>
    <property type="match status" value="1"/>
</dbReference>